<gene>
    <name evidence="1" type="ordered locus">GFO_1258</name>
</gene>
<reference evidence="1 2" key="1">
    <citation type="journal article" date="2006" name="Environ. Microbiol.">
        <title>Whole genome analysis of the marine Bacteroidetes'Gramella forsetii' reveals adaptations to degradation of polymeric organic matter.</title>
        <authorList>
            <person name="Bauer M."/>
            <person name="Kube M."/>
            <person name="Teeling H."/>
            <person name="Richter M."/>
            <person name="Lombardot T."/>
            <person name="Allers E."/>
            <person name="Wuerdemann C.A."/>
            <person name="Quast C."/>
            <person name="Kuhl H."/>
            <person name="Knaust F."/>
            <person name="Woebken D."/>
            <person name="Bischof K."/>
            <person name="Mussmann M."/>
            <person name="Choudhuri J.V."/>
            <person name="Meyer F."/>
            <person name="Reinhardt R."/>
            <person name="Amann R.I."/>
            <person name="Gloeckner F.O."/>
        </authorList>
    </citation>
    <scope>NUCLEOTIDE SEQUENCE [LARGE SCALE GENOMIC DNA]</scope>
    <source>
        <strain evidence="1 2">KT0803</strain>
    </source>
</reference>
<protein>
    <submittedName>
        <fullName evidence="1">Uncharacterized protein</fullName>
    </submittedName>
</protein>
<dbReference type="AlphaFoldDB" id="A0M0T7"/>
<accession>A0M0T7</accession>
<dbReference type="EMBL" id="CU207366">
    <property type="protein sequence ID" value="CAL66232.1"/>
    <property type="molecule type" value="Genomic_DNA"/>
</dbReference>
<evidence type="ECO:0000313" key="1">
    <source>
        <dbReference type="EMBL" id="CAL66232.1"/>
    </source>
</evidence>
<name>A0M0T7_CHRFK</name>
<sequence>MGYTRIVYPNPKPRIHILPSLSLIFFEPWEVLPQYLLSCRVLKNPKGNFYTSKRSGILVLMGVFTNPQNL</sequence>
<proteinExistence type="predicted"/>
<dbReference type="Proteomes" id="UP000000755">
    <property type="component" value="Chromosome"/>
</dbReference>
<organism evidence="1 2">
    <name type="scientific">Christiangramia forsetii (strain DSM 17595 / CGMCC 1.15422 / KT0803)</name>
    <name type="common">Gramella forsetii</name>
    <dbReference type="NCBI Taxonomy" id="411154"/>
    <lineage>
        <taxon>Bacteria</taxon>
        <taxon>Pseudomonadati</taxon>
        <taxon>Bacteroidota</taxon>
        <taxon>Flavobacteriia</taxon>
        <taxon>Flavobacteriales</taxon>
        <taxon>Flavobacteriaceae</taxon>
        <taxon>Christiangramia</taxon>
    </lineage>
</organism>
<dbReference type="KEGG" id="gfo:GFO_1258"/>
<dbReference type="HOGENOM" id="CLU_2752152_0_0_10"/>
<evidence type="ECO:0000313" key="2">
    <source>
        <dbReference type="Proteomes" id="UP000000755"/>
    </source>
</evidence>